<keyword evidence="1" id="KW-0812">Transmembrane</keyword>
<dbReference type="STRING" id="525903.Taci_0452"/>
<dbReference type="AlphaFoldDB" id="D1B8T5"/>
<dbReference type="EMBL" id="CP001818">
    <property type="protein sequence ID" value="ACZ18688.1"/>
    <property type="molecule type" value="Genomic_DNA"/>
</dbReference>
<reference evidence="2 3" key="1">
    <citation type="journal article" date="2009" name="Stand. Genomic Sci.">
        <title>Complete genome sequence of Thermanaerovibrio acidaminovorans type strain (Su883).</title>
        <authorList>
            <person name="Chovatia M."/>
            <person name="Sikorski J."/>
            <person name="Schroder M."/>
            <person name="Lapidus A."/>
            <person name="Nolan M."/>
            <person name="Tice H."/>
            <person name="Glavina Del Rio T."/>
            <person name="Copeland A."/>
            <person name="Cheng J.F."/>
            <person name="Lucas S."/>
            <person name="Chen F."/>
            <person name="Bruce D."/>
            <person name="Goodwin L."/>
            <person name="Pitluck S."/>
            <person name="Ivanova N."/>
            <person name="Mavromatis K."/>
            <person name="Ovchinnikova G."/>
            <person name="Pati A."/>
            <person name="Chen A."/>
            <person name="Palaniappan K."/>
            <person name="Land M."/>
            <person name="Hauser L."/>
            <person name="Chang Y.J."/>
            <person name="Jeffries C.D."/>
            <person name="Chain P."/>
            <person name="Saunders E."/>
            <person name="Detter J.C."/>
            <person name="Brettin T."/>
            <person name="Rohde M."/>
            <person name="Goker M."/>
            <person name="Spring S."/>
            <person name="Bristow J."/>
            <person name="Markowitz V."/>
            <person name="Hugenholtz P."/>
            <person name="Kyrpides N.C."/>
            <person name="Klenk H.P."/>
            <person name="Eisen J.A."/>
        </authorList>
    </citation>
    <scope>NUCLEOTIDE SEQUENCE [LARGE SCALE GENOMIC DNA]</scope>
    <source>
        <strain evidence="3">ATCC 49978 / DSM 6589 / Su883</strain>
    </source>
</reference>
<feature type="transmembrane region" description="Helical" evidence="1">
    <location>
        <begin position="150"/>
        <end position="168"/>
    </location>
</feature>
<proteinExistence type="predicted"/>
<dbReference type="PATRIC" id="fig|525903.6.peg.457"/>
<dbReference type="KEGG" id="tai:Taci_0452"/>
<protein>
    <recommendedName>
        <fullName evidence="4">Signal transduction histidine kinase, LytS</fullName>
    </recommendedName>
</protein>
<name>D1B8T5_THEAS</name>
<dbReference type="InterPro" id="IPR009825">
    <property type="entry name" value="ECF_substrate-spec-like"/>
</dbReference>
<keyword evidence="1" id="KW-1133">Transmembrane helix</keyword>
<feature type="transmembrane region" description="Helical" evidence="1">
    <location>
        <begin position="116"/>
        <end position="138"/>
    </location>
</feature>
<evidence type="ECO:0008006" key="4">
    <source>
        <dbReference type="Google" id="ProtNLM"/>
    </source>
</evidence>
<evidence type="ECO:0000313" key="3">
    <source>
        <dbReference type="Proteomes" id="UP000002030"/>
    </source>
</evidence>
<keyword evidence="1" id="KW-0472">Membrane</keyword>
<dbReference type="OrthoDB" id="4624at2"/>
<evidence type="ECO:0000313" key="2">
    <source>
        <dbReference type="EMBL" id="ACZ18688.1"/>
    </source>
</evidence>
<sequence>MKEARRFSTRDVAIMGLLIGMNIVLTRVASLRIAIGSVEGIRIGFGQLPVVFGSLYLGPLAGAVIGGLGDLVGYWVNPMGPYMPHFTVTSTLSGLLPGLIYHLIPSNRRGLWTMGISIALPHLAISCVTVPLLIQHLFSLPIGVTMPPRFIAAAFTIPAYTLVCRMLIARLSGATVTFLGGCRP</sequence>
<keyword evidence="3" id="KW-1185">Reference proteome</keyword>
<dbReference type="GO" id="GO:0016020">
    <property type="term" value="C:membrane"/>
    <property type="evidence" value="ECO:0007669"/>
    <property type="project" value="InterPro"/>
</dbReference>
<evidence type="ECO:0000256" key="1">
    <source>
        <dbReference type="SAM" id="Phobius"/>
    </source>
</evidence>
<dbReference type="InterPro" id="IPR030949">
    <property type="entry name" value="ECF_S_folate_fam"/>
</dbReference>
<gene>
    <name evidence="2" type="ordered locus">Taci_0452</name>
</gene>
<dbReference type="eggNOG" id="COG3275">
    <property type="taxonomic scope" value="Bacteria"/>
</dbReference>
<dbReference type="HOGENOM" id="CLU_098232_4_0_0"/>
<dbReference type="NCBIfam" id="TIGR04518">
    <property type="entry name" value="ECF_S_folT_fam"/>
    <property type="match status" value="1"/>
</dbReference>
<accession>D1B8T5</accession>
<dbReference type="Proteomes" id="UP000002030">
    <property type="component" value="Chromosome"/>
</dbReference>
<organism evidence="2 3">
    <name type="scientific">Thermanaerovibrio acidaminovorans (strain ATCC 49978 / DSM 6589 / Su883)</name>
    <name type="common">Selenomonas acidaminovorans</name>
    <dbReference type="NCBI Taxonomy" id="525903"/>
    <lineage>
        <taxon>Bacteria</taxon>
        <taxon>Thermotogati</taxon>
        <taxon>Synergistota</taxon>
        <taxon>Synergistia</taxon>
        <taxon>Synergistales</taxon>
        <taxon>Synergistaceae</taxon>
        <taxon>Thermanaerovibrio</taxon>
    </lineage>
</organism>
<feature type="transmembrane region" description="Helical" evidence="1">
    <location>
        <begin position="82"/>
        <end position="104"/>
    </location>
</feature>
<feature type="transmembrane region" description="Helical" evidence="1">
    <location>
        <begin position="55"/>
        <end position="76"/>
    </location>
</feature>
<dbReference type="Gene3D" id="1.10.1760.20">
    <property type="match status" value="1"/>
</dbReference>
<dbReference type="Pfam" id="PF07155">
    <property type="entry name" value="ECF-ribofla_trS"/>
    <property type="match status" value="1"/>
</dbReference>
<dbReference type="EnsemblBacteria" id="ACZ18688">
    <property type="protein sequence ID" value="ACZ18688"/>
    <property type="gene ID" value="Taci_0452"/>
</dbReference>
<dbReference type="RefSeq" id="WP_012869204.1">
    <property type="nucleotide sequence ID" value="NC_013522.1"/>
</dbReference>